<proteinExistence type="predicted"/>
<dbReference type="EMBL" id="HF545616">
    <property type="protein sequence ID" value="CCO05291.1"/>
    <property type="molecule type" value="Genomic_DNA"/>
</dbReference>
<name>A0ABP1WLA6_9FIRM</name>
<accession>A0ABP1WLA6</accession>
<evidence type="ECO:0000313" key="1">
    <source>
        <dbReference type="EMBL" id="CCO05291.1"/>
    </source>
</evidence>
<reference evidence="1 2" key="1">
    <citation type="journal article" date="2014" name="Int. J. Syst. Evol. Microbiol.">
        <title>Complete genome of a new Firmicutes species belonging to the dominant human colonic microbiota ('Ruminococcus bicirculans') reveals two chromosomes and a selective capacity to utilize plant glucans.</title>
        <authorList>
            <consortium name="NISC Comparative Sequencing Program"/>
            <person name="Wegmann U."/>
            <person name="Louis P."/>
            <person name="Goesmann A."/>
            <person name="Henrissat B."/>
            <person name="Duncan S.H."/>
            <person name="Flint H.J."/>
        </authorList>
    </citation>
    <scope>NUCLEOTIDE SEQUENCE [LARGE SCALE GENOMIC DNA]</scope>
    <source>
        <strain evidence="1 2">80/3</strain>
    </source>
</reference>
<dbReference type="Proteomes" id="UP000027600">
    <property type="component" value="Chromosome I"/>
</dbReference>
<protein>
    <recommendedName>
        <fullName evidence="3">DUF1492 domain-containing protein</fullName>
    </recommendedName>
</protein>
<keyword evidence="2" id="KW-1185">Reference proteome</keyword>
<dbReference type="RefSeq" id="WP_038672222.1">
    <property type="nucleotide sequence ID" value="NZ_DAWCKT010000082.1"/>
</dbReference>
<dbReference type="InterPro" id="IPR010861">
    <property type="entry name" value="DUF1492"/>
</dbReference>
<gene>
    <name evidence="1" type="ORF">RBI_I01589</name>
</gene>
<evidence type="ECO:0000313" key="2">
    <source>
        <dbReference type="Proteomes" id="UP000027600"/>
    </source>
</evidence>
<sequence length="137" mass="15621">MNYFKSAEQLLGSIPALNAAIENINGRASHIAQASTKPKYSNVKSIEQYLECGLEEIELKRCLQRTKNLISDIERVLSQLDDEEQEILRLWYVDKKPKEQILAAMHIESLSTLYSLRNKAVADFALRYYGAPTLMSI</sequence>
<evidence type="ECO:0008006" key="3">
    <source>
        <dbReference type="Google" id="ProtNLM"/>
    </source>
</evidence>
<dbReference type="Pfam" id="PF07374">
    <property type="entry name" value="DUF1492"/>
    <property type="match status" value="1"/>
</dbReference>
<organism evidence="1 2">
    <name type="scientific">Ruminococcus bicirculans</name>
    <name type="common">ex Wegman et al. 2014</name>
    <dbReference type="NCBI Taxonomy" id="1160721"/>
    <lineage>
        <taxon>Bacteria</taxon>
        <taxon>Bacillati</taxon>
        <taxon>Bacillota</taxon>
        <taxon>Clostridia</taxon>
        <taxon>Eubacteriales</taxon>
        <taxon>Oscillospiraceae</taxon>
        <taxon>Ruminococcus</taxon>
    </lineage>
</organism>